<feature type="transmembrane region" description="Helical" evidence="1">
    <location>
        <begin position="230"/>
        <end position="252"/>
    </location>
</feature>
<accession>A0A2U1AI19</accession>
<dbReference type="AlphaFoldDB" id="A0A2U1AI19"/>
<protein>
    <submittedName>
        <fullName evidence="2">Uncharacterized protein</fullName>
    </submittedName>
</protein>
<dbReference type="EMBL" id="QEKH01000038">
    <property type="protein sequence ID" value="PVY36015.1"/>
    <property type="molecule type" value="Genomic_DNA"/>
</dbReference>
<name>A0A2U1AI19_9BACT</name>
<feature type="transmembrane region" description="Helical" evidence="1">
    <location>
        <begin position="83"/>
        <end position="101"/>
    </location>
</feature>
<evidence type="ECO:0000256" key="1">
    <source>
        <dbReference type="SAM" id="Phobius"/>
    </source>
</evidence>
<comment type="caution">
    <text evidence="2">The sequence shown here is derived from an EMBL/GenBank/DDBJ whole genome shotgun (WGS) entry which is preliminary data.</text>
</comment>
<sequence length="581" mass="65802">MKWRVSAPAVFLGVTLWAVGGYVVFSGISWLFALGVPVWKMAGWCGGVVPQLLFWSGCGLTFLLLYLILAFYQRFCGKSNVFLIRWCVWLLTPLFLLVALLPGKVETAAGSSILFLGLILPLAATESFDRKNIALIIGNFLCWLSGGVILYCIWDFIIQTGGFQEMCLHGPDEPDVFHWFGIQRFWPIYGYGWSLFGLAGLLFPAGGYFLTAVLWAKLDQVEVRCMFGRGIWMLWSAAFGCWLFSAGMMLYAEKGEAQARQALELRFGRPPTAASLKTGFYRGRQPDPGYWKQIKAMEKRISAELEWGFGRSARPETLPTEKKERLRKIFSSSDWTRWEQTFAGAIPLEKLEFRKAEVGAEYNDLGTLYTYSRLAFLRIQSAAEEGKAQEALYSCETMRNVCRHLENVAGPAYGNAWITCGQHRLDAMELLLKSGLCPAEQLRRWAVELRKMETLITVMEERQLFAEAVIALDLFDMFTGEGGMISGAAGEYRPLPYRTLKFFLPQLWWYLTVDRTMMLQLYNVSDLREVSAERVRGGTYVYSGMSLTPGETVKERFLRLAARCRAVRELTAAELPPFSGR</sequence>
<feature type="transmembrane region" description="Helical" evidence="1">
    <location>
        <begin position="136"/>
        <end position="158"/>
    </location>
</feature>
<feature type="transmembrane region" description="Helical" evidence="1">
    <location>
        <begin position="9"/>
        <end position="32"/>
    </location>
</feature>
<organism evidence="2 3">
    <name type="scientific">Victivallis vadensis</name>
    <dbReference type="NCBI Taxonomy" id="172901"/>
    <lineage>
        <taxon>Bacteria</taxon>
        <taxon>Pseudomonadati</taxon>
        <taxon>Lentisphaerota</taxon>
        <taxon>Lentisphaeria</taxon>
        <taxon>Victivallales</taxon>
        <taxon>Victivallaceae</taxon>
        <taxon>Victivallis</taxon>
    </lineage>
</organism>
<gene>
    <name evidence="2" type="ORF">C8D82_13815</name>
</gene>
<keyword evidence="1" id="KW-0472">Membrane</keyword>
<reference evidence="2 3" key="1">
    <citation type="submission" date="2018-04" db="EMBL/GenBank/DDBJ databases">
        <title>Genomic Encyclopedia of Type Strains, Phase IV (KMG-IV): sequencing the most valuable type-strain genomes for metagenomic binning, comparative biology and taxonomic classification.</title>
        <authorList>
            <person name="Goeker M."/>
        </authorList>
    </citation>
    <scope>NUCLEOTIDE SEQUENCE [LARGE SCALE GENOMIC DNA]</scope>
    <source>
        <strain evidence="2 3">DSM 14823</strain>
    </source>
</reference>
<evidence type="ECO:0000313" key="2">
    <source>
        <dbReference type="EMBL" id="PVY36015.1"/>
    </source>
</evidence>
<feature type="transmembrane region" description="Helical" evidence="1">
    <location>
        <begin position="193"/>
        <end position="218"/>
    </location>
</feature>
<feature type="transmembrane region" description="Helical" evidence="1">
    <location>
        <begin position="52"/>
        <end position="71"/>
    </location>
</feature>
<dbReference type="GeneID" id="78296884"/>
<dbReference type="Proteomes" id="UP000245959">
    <property type="component" value="Unassembled WGS sequence"/>
</dbReference>
<proteinExistence type="predicted"/>
<keyword evidence="1" id="KW-0812">Transmembrane</keyword>
<dbReference type="RefSeq" id="WP_116885613.1">
    <property type="nucleotide sequence ID" value="NZ_CABMMC010000105.1"/>
</dbReference>
<evidence type="ECO:0000313" key="3">
    <source>
        <dbReference type="Proteomes" id="UP000245959"/>
    </source>
</evidence>
<feature type="transmembrane region" description="Helical" evidence="1">
    <location>
        <begin position="107"/>
        <end position="124"/>
    </location>
</feature>
<keyword evidence="3" id="KW-1185">Reference proteome</keyword>
<keyword evidence="1" id="KW-1133">Transmembrane helix</keyword>